<keyword evidence="1" id="KW-0812">Transmembrane</keyword>
<accession>A0A6C0HU79</accession>
<name>A0A6C0HU79_9ZZZZ</name>
<evidence type="ECO:0000313" key="2">
    <source>
        <dbReference type="EMBL" id="QHT83950.1"/>
    </source>
</evidence>
<keyword evidence="1" id="KW-0472">Membrane</keyword>
<dbReference type="AlphaFoldDB" id="A0A6C0HU79"/>
<protein>
    <submittedName>
        <fullName evidence="2">Uncharacterized protein</fullName>
    </submittedName>
</protein>
<sequence length="87" mass="9485">MAGTGLGTCIGSYHGYQESKKDTYLQCMFMTTCFGYAGGGIGYLLTLFCPVTVPIVIVATIALQMEPVIEPEKKESDIYALHDKRPT</sequence>
<reference evidence="2" key="1">
    <citation type="journal article" date="2020" name="Nature">
        <title>Giant virus diversity and host interactions through global metagenomics.</title>
        <authorList>
            <person name="Schulz F."/>
            <person name="Roux S."/>
            <person name="Paez-Espino D."/>
            <person name="Jungbluth S."/>
            <person name="Walsh D.A."/>
            <person name="Denef V.J."/>
            <person name="McMahon K.D."/>
            <person name="Konstantinidis K.T."/>
            <person name="Eloe-Fadrosh E.A."/>
            <person name="Kyrpides N.C."/>
            <person name="Woyke T."/>
        </authorList>
    </citation>
    <scope>NUCLEOTIDE SEQUENCE</scope>
    <source>
        <strain evidence="2">GVMAG-M-3300023184-16</strain>
    </source>
</reference>
<keyword evidence="1" id="KW-1133">Transmembrane helix</keyword>
<organism evidence="2">
    <name type="scientific">viral metagenome</name>
    <dbReference type="NCBI Taxonomy" id="1070528"/>
    <lineage>
        <taxon>unclassified sequences</taxon>
        <taxon>metagenomes</taxon>
        <taxon>organismal metagenomes</taxon>
    </lineage>
</organism>
<dbReference type="EMBL" id="MN740015">
    <property type="protein sequence ID" value="QHT83950.1"/>
    <property type="molecule type" value="Genomic_DNA"/>
</dbReference>
<proteinExistence type="predicted"/>
<feature type="transmembrane region" description="Helical" evidence="1">
    <location>
        <begin position="40"/>
        <end position="63"/>
    </location>
</feature>
<evidence type="ECO:0000256" key="1">
    <source>
        <dbReference type="SAM" id="Phobius"/>
    </source>
</evidence>